<gene>
    <name evidence="1" type="primary">WBGene00275507</name>
</gene>
<proteinExistence type="predicted"/>
<organism evidence="1 2">
    <name type="scientific">Pristionchus pacificus</name>
    <name type="common">Parasitic nematode worm</name>
    <dbReference type="NCBI Taxonomy" id="54126"/>
    <lineage>
        <taxon>Eukaryota</taxon>
        <taxon>Metazoa</taxon>
        <taxon>Ecdysozoa</taxon>
        <taxon>Nematoda</taxon>
        <taxon>Chromadorea</taxon>
        <taxon>Rhabditida</taxon>
        <taxon>Rhabditina</taxon>
        <taxon>Diplogasteromorpha</taxon>
        <taxon>Diplogasteroidea</taxon>
        <taxon>Neodiplogasteridae</taxon>
        <taxon>Pristionchus</taxon>
    </lineage>
</organism>
<name>A0A2A6BTY4_PRIPA</name>
<keyword evidence="2" id="KW-1185">Reference proteome</keyword>
<reference evidence="1" key="2">
    <citation type="submission" date="2022-06" db="UniProtKB">
        <authorList>
            <consortium name="EnsemblMetazoa"/>
        </authorList>
    </citation>
    <scope>IDENTIFICATION</scope>
    <source>
        <strain evidence="1">PS312</strain>
    </source>
</reference>
<reference evidence="2" key="1">
    <citation type="journal article" date="2008" name="Nat. Genet.">
        <title>The Pristionchus pacificus genome provides a unique perspective on nematode lifestyle and parasitism.</title>
        <authorList>
            <person name="Dieterich C."/>
            <person name="Clifton S.W."/>
            <person name="Schuster L.N."/>
            <person name="Chinwalla A."/>
            <person name="Delehaunty K."/>
            <person name="Dinkelacker I."/>
            <person name="Fulton L."/>
            <person name="Fulton R."/>
            <person name="Godfrey J."/>
            <person name="Minx P."/>
            <person name="Mitreva M."/>
            <person name="Roeseler W."/>
            <person name="Tian H."/>
            <person name="Witte H."/>
            <person name="Yang S.P."/>
            <person name="Wilson R.K."/>
            <person name="Sommer R.J."/>
        </authorList>
    </citation>
    <scope>NUCLEOTIDE SEQUENCE [LARGE SCALE GENOMIC DNA]</scope>
    <source>
        <strain evidence="2">PS312</strain>
    </source>
</reference>
<accession>A0A2A6BTY4</accession>
<dbReference type="AlphaFoldDB" id="A0A2A6BTY4"/>
<dbReference type="EnsemblMetazoa" id="PPA37138.1">
    <property type="protein sequence ID" value="PPA37138.1"/>
    <property type="gene ID" value="WBGene00275507"/>
</dbReference>
<evidence type="ECO:0000313" key="1">
    <source>
        <dbReference type="EnsemblMetazoa" id="PPA37138.1"/>
    </source>
</evidence>
<accession>A0A8R1YS68</accession>
<dbReference type="Proteomes" id="UP000005239">
    <property type="component" value="Unassembled WGS sequence"/>
</dbReference>
<sequence>MISLLFLILLILPVSWADYRSFFSTPKFFIGIYAYCNGDKHGAWTGGLCADTTFAQRCGTYRKFWATHNFERGYRLESARDIRAHYDLDCALGYKLEDGRTFHGLSCAGSKCDLEDHPVGAPKDRCGYEMRMAYSMPPGVPDTVAITGRLGCINEAGAWIPMPEAIITLWEEDYGFFELNGASLAGNLKKK</sequence>
<protein>
    <submittedName>
        <fullName evidence="1">Uncharacterized protein</fullName>
    </submittedName>
</protein>
<evidence type="ECO:0000313" key="2">
    <source>
        <dbReference type="Proteomes" id="UP000005239"/>
    </source>
</evidence>